<evidence type="ECO:0000313" key="7">
    <source>
        <dbReference type="Proteomes" id="UP000318937"/>
    </source>
</evidence>
<dbReference type="AlphaFoldDB" id="A0A544TMP3"/>
<dbReference type="Gene3D" id="1.10.10.10">
    <property type="entry name" value="Winged helix-like DNA-binding domain superfamily/Winged helix DNA-binding domain"/>
    <property type="match status" value="1"/>
</dbReference>
<dbReference type="Gene3D" id="3.30.450.40">
    <property type="match status" value="1"/>
</dbReference>
<dbReference type="OrthoDB" id="9791752at2"/>
<accession>A0A544TMP3</accession>
<keyword evidence="2" id="KW-0238">DNA-binding</keyword>
<dbReference type="PANTHER" id="PTHR30136">
    <property type="entry name" value="HELIX-TURN-HELIX TRANSCRIPTIONAL REGULATOR, ICLR FAMILY"/>
    <property type="match status" value="1"/>
</dbReference>
<dbReference type="SUPFAM" id="SSF55781">
    <property type="entry name" value="GAF domain-like"/>
    <property type="match status" value="1"/>
</dbReference>
<gene>
    <name evidence="6" type="ORF">FG383_00085</name>
</gene>
<dbReference type="GO" id="GO:0045892">
    <property type="term" value="P:negative regulation of DNA-templated transcription"/>
    <property type="evidence" value="ECO:0007669"/>
    <property type="project" value="TreeGrafter"/>
</dbReference>
<dbReference type="Proteomes" id="UP000318937">
    <property type="component" value="Unassembled WGS sequence"/>
</dbReference>
<dbReference type="InterPro" id="IPR014757">
    <property type="entry name" value="Tscrpt_reg_IclR_C"/>
</dbReference>
<organism evidence="6 7">
    <name type="scientific">Psychrobacillus soli</name>
    <dbReference type="NCBI Taxonomy" id="1543965"/>
    <lineage>
        <taxon>Bacteria</taxon>
        <taxon>Bacillati</taxon>
        <taxon>Bacillota</taxon>
        <taxon>Bacilli</taxon>
        <taxon>Bacillales</taxon>
        <taxon>Bacillaceae</taxon>
        <taxon>Psychrobacillus</taxon>
    </lineage>
</organism>
<reference evidence="6 7" key="1">
    <citation type="submission" date="2019-05" db="EMBL/GenBank/DDBJ databases">
        <title>Psychrobacillus vulpis sp. nov., a new species isolated from feces of a red fox that inhabits in The Tablas de Daimiel Natural Park, Albacete, Spain.</title>
        <authorList>
            <person name="Rodriguez M."/>
            <person name="Reina J.C."/>
            <person name="Bejar V."/>
            <person name="Llamas I."/>
        </authorList>
    </citation>
    <scope>NUCLEOTIDE SEQUENCE [LARGE SCALE GENOMIC DNA]</scope>
    <source>
        <strain evidence="6 7">NHI-2</strain>
    </source>
</reference>
<comment type="caution">
    <text evidence="6">The sequence shown here is derived from an EMBL/GenBank/DDBJ whole genome shotgun (WGS) entry which is preliminary data.</text>
</comment>
<sequence length="245" mass="27793">MQSIDRALKIIKVLIKHDPNRFFSITEIAKECDLPTSSIHRILKAMIKHEMIQQDPQHKQYGLGTLWLEYGLIVYDTLDYVSLLRPELENLMRNVDATVYLSKPIGKESIIIERIDCVNQTIRAHDKLGNRTPLHIGAANLTMLAHMPSNDVEKLLKEVIEDSERAAFNELLDKIRMNGYELNQDDRNDGIYTIAAPVLNNSGGVVGAVSIKINISNLPEEKLKTIIEEVVSTGNKISWKMSYQN</sequence>
<name>A0A544TMP3_9BACI</name>
<feature type="domain" description="HTH iclR-type" evidence="4">
    <location>
        <begin position="1"/>
        <end position="65"/>
    </location>
</feature>
<evidence type="ECO:0000313" key="6">
    <source>
        <dbReference type="EMBL" id="TQR18731.1"/>
    </source>
</evidence>
<dbReference type="SMART" id="SM00346">
    <property type="entry name" value="HTH_ICLR"/>
    <property type="match status" value="1"/>
</dbReference>
<dbReference type="Pfam" id="PF09339">
    <property type="entry name" value="HTH_IclR"/>
    <property type="match status" value="1"/>
</dbReference>
<keyword evidence="7" id="KW-1185">Reference proteome</keyword>
<dbReference type="InterPro" id="IPR050707">
    <property type="entry name" value="HTH_MetabolicPath_Reg"/>
</dbReference>
<dbReference type="GO" id="GO:0003677">
    <property type="term" value="F:DNA binding"/>
    <property type="evidence" value="ECO:0007669"/>
    <property type="project" value="UniProtKB-KW"/>
</dbReference>
<dbReference type="InterPro" id="IPR029016">
    <property type="entry name" value="GAF-like_dom_sf"/>
</dbReference>
<feature type="domain" description="IclR-ED" evidence="5">
    <location>
        <begin position="66"/>
        <end position="243"/>
    </location>
</feature>
<dbReference type="InterPro" id="IPR005471">
    <property type="entry name" value="Tscrpt_reg_IclR_N"/>
</dbReference>
<keyword evidence="1" id="KW-0805">Transcription regulation</keyword>
<dbReference type="InterPro" id="IPR036390">
    <property type="entry name" value="WH_DNA-bd_sf"/>
</dbReference>
<dbReference type="Pfam" id="PF01614">
    <property type="entry name" value="IclR_C"/>
    <property type="match status" value="1"/>
</dbReference>
<dbReference type="PANTHER" id="PTHR30136:SF24">
    <property type="entry name" value="HTH-TYPE TRANSCRIPTIONAL REPRESSOR ALLR"/>
    <property type="match status" value="1"/>
</dbReference>
<dbReference type="RefSeq" id="WP_142604817.1">
    <property type="nucleotide sequence ID" value="NZ_VDGG01000001.1"/>
</dbReference>
<keyword evidence="3" id="KW-0804">Transcription</keyword>
<dbReference type="GO" id="GO:0003700">
    <property type="term" value="F:DNA-binding transcription factor activity"/>
    <property type="evidence" value="ECO:0007669"/>
    <property type="project" value="TreeGrafter"/>
</dbReference>
<evidence type="ECO:0000256" key="2">
    <source>
        <dbReference type="ARBA" id="ARBA00023125"/>
    </source>
</evidence>
<dbReference type="InterPro" id="IPR036388">
    <property type="entry name" value="WH-like_DNA-bd_sf"/>
</dbReference>
<dbReference type="PROSITE" id="PS51078">
    <property type="entry name" value="ICLR_ED"/>
    <property type="match status" value="1"/>
</dbReference>
<dbReference type="SUPFAM" id="SSF46785">
    <property type="entry name" value="Winged helix' DNA-binding domain"/>
    <property type="match status" value="1"/>
</dbReference>
<proteinExistence type="predicted"/>
<evidence type="ECO:0000259" key="5">
    <source>
        <dbReference type="PROSITE" id="PS51078"/>
    </source>
</evidence>
<evidence type="ECO:0000256" key="3">
    <source>
        <dbReference type="ARBA" id="ARBA00023163"/>
    </source>
</evidence>
<dbReference type="PROSITE" id="PS51077">
    <property type="entry name" value="HTH_ICLR"/>
    <property type="match status" value="1"/>
</dbReference>
<evidence type="ECO:0000256" key="1">
    <source>
        <dbReference type="ARBA" id="ARBA00023015"/>
    </source>
</evidence>
<protein>
    <submittedName>
        <fullName evidence="6">IclR family transcriptional regulator</fullName>
    </submittedName>
</protein>
<dbReference type="EMBL" id="VDGG01000001">
    <property type="protein sequence ID" value="TQR18731.1"/>
    <property type="molecule type" value="Genomic_DNA"/>
</dbReference>
<evidence type="ECO:0000259" key="4">
    <source>
        <dbReference type="PROSITE" id="PS51077"/>
    </source>
</evidence>